<dbReference type="EMBL" id="BMAT01012986">
    <property type="protein sequence ID" value="GFS03146.1"/>
    <property type="molecule type" value="Genomic_DNA"/>
</dbReference>
<sequence length="86" mass="9550">MGIHGLGEANNNGGRFISLCSFNQLVIGGTVFPHKRIHKATWILPDGRTENQIDRFGISKKFRRSLEDVRVNRGADAGTEHHLVLA</sequence>
<dbReference type="AlphaFoldDB" id="A0AAV4I2A8"/>
<keyword evidence="2" id="KW-1185">Reference proteome</keyword>
<evidence type="ECO:0000313" key="2">
    <source>
        <dbReference type="Proteomes" id="UP000762676"/>
    </source>
</evidence>
<reference evidence="1 2" key="1">
    <citation type="journal article" date="2021" name="Elife">
        <title>Chloroplast acquisition without the gene transfer in kleptoplastic sea slugs, Plakobranchus ocellatus.</title>
        <authorList>
            <person name="Maeda T."/>
            <person name="Takahashi S."/>
            <person name="Yoshida T."/>
            <person name="Shimamura S."/>
            <person name="Takaki Y."/>
            <person name="Nagai Y."/>
            <person name="Toyoda A."/>
            <person name="Suzuki Y."/>
            <person name="Arimoto A."/>
            <person name="Ishii H."/>
            <person name="Satoh N."/>
            <person name="Nishiyama T."/>
            <person name="Hasebe M."/>
            <person name="Maruyama T."/>
            <person name="Minagawa J."/>
            <person name="Obokata J."/>
            <person name="Shigenobu S."/>
        </authorList>
    </citation>
    <scope>NUCLEOTIDE SEQUENCE [LARGE SCALE GENOMIC DNA]</scope>
</reference>
<name>A0AAV4I2A8_9GAST</name>
<organism evidence="1 2">
    <name type="scientific">Elysia marginata</name>
    <dbReference type="NCBI Taxonomy" id="1093978"/>
    <lineage>
        <taxon>Eukaryota</taxon>
        <taxon>Metazoa</taxon>
        <taxon>Spiralia</taxon>
        <taxon>Lophotrochozoa</taxon>
        <taxon>Mollusca</taxon>
        <taxon>Gastropoda</taxon>
        <taxon>Heterobranchia</taxon>
        <taxon>Euthyneura</taxon>
        <taxon>Panpulmonata</taxon>
        <taxon>Sacoglossa</taxon>
        <taxon>Placobranchoidea</taxon>
        <taxon>Plakobranchidae</taxon>
        <taxon>Elysia</taxon>
    </lineage>
</organism>
<gene>
    <name evidence="1" type="ORF">ElyMa_006462300</name>
</gene>
<evidence type="ECO:0000313" key="1">
    <source>
        <dbReference type="EMBL" id="GFS03146.1"/>
    </source>
</evidence>
<protein>
    <submittedName>
        <fullName evidence="1">Craniofacial development protein 2</fullName>
    </submittedName>
</protein>
<accession>A0AAV4I2A8</accession>
<comment type="caution">
    <text evidence="1">The sequence shown here is derived from an EMBL/GenBank/DDBJ whole genome shotgun (WGS) entry which is preliminary data.</text>
</comment>
<dbReference type="Proteomes" id="UP000762676">
    <property type="component" value="Unassembled WGS sequence"/>
</dbReference>
<proteinExistence type="predicted"/>